<reference evidence="2" key="1">
    <citation type="journal article" date="2023" name="Front. Plant Sci.">
        <title>Chromosomal-level genome assembly of Melastoma candidum provides insights into trichome evolution.</title>
        <authorList>
            <person name="Zhong Y."/>
            <person name="Wu W."/>
            <person name="Sun C."/>
            <person name="Zou P."/>
            <person name="Liu Y."/>
            <person name="Dai S."/>
            <person name="Zhou R."/>
        </authorList>
    </citation>
    <scope>NUCLEOTIDE SEQUENCE [LARGE SCALE GENOMIC DNA]</scope>
</reference>
<name>A0ACB9R9D9_9MYRT</name>
<proteinExistence type="predicted"/>
<gene>
    <name evidence="1" type="ORF">MLD38_012430</name>
</gene>
<organism evidence="1 2">
    <name type="scientific">Melastoma candidum</name>
    <dbReference type="NCBI Taxonomy" id="119954"/>
    <lineage>
        <taxon>Eukaryota</taxon>
        <taxon>Viridiplantae</taxon>
        <taxon>Streptophyta</taxon>
        <taxon>Embryophyta</taxon>
        <taxon>Tracheophyta</taxon>
        <taxon>Spermatophyta</taxon>
        <taxon>Magnoliopsida</taxon>
        <taxon>eudicotyledons</taxon>
        <taxon>Gunneridae</taxon>
        <taxon>Pentapetalae</taxon>
        <taxon>rosids</taxon>
        <taxon>malvids</taxon>
        <taxon>Myrtales</taxon>
        <taxon>Melastomataceae</taxon>
        <taxon>Melastomatoideae</taxon>
        <taxon>Melastomateae</taxon>
        <taxon>Melastoma</taxon>
    </lineage>
</organism>
<keyword evidence="2" id="KW-1185">Reference proteome</keyword>
<feature type="non-terminal residue" evidence="1">
    <location>
        <position position="1"/>
    </location>
</feature>
<evidence type="ECO:0000313" key="2">
    <source>
        <dbReference type="Proteomes" id="UP001057402"/>
    </source>
</evidence>
<protein>
    <submittedName>
        <fullName evidence="1">Uncharacterized protein</fullName>
    </submittedName>
</protein>
<dbReference type="EMBL" id="CM042883">
    <property type="protein sequence ID" value="KAI4374436.1"/>
    <property type="molecule type" value="Genomic_DNA"/>
</dbReference>
<evidence type="ECO:0000313" key="1">
    <source>
        <dbReference type="EMBL" id="KAI4374436.1"/>
    </source>
</evidence>
<sequence length="208" mass="23275">HQPRLDRQIDLHFLLRRAPPIRLTSAGYRRSLLGNKEGGRLTMPENPFASASATDASSAVRRYSPPNQRNRLNRRKSGEQLDRSSSLSASDSEKNFTVSSRYVLNDHRDAGNNNFLMEPPPSRLVYLEGCCSSEAHRLLNDRWAAAMHCYNDPNIDLFERPVMYTGSSASAWGQAKLPHQLLSPGGNPQMDFLAELRLAMMHNANAGI</sequence>
<comment type="caution">
    <text evidence="1">The sequence shown here is derived from an EMBL/GenBank/DDBJ whole genome shotgun (WGS) entry which is preliminary data.</text>
</comment>
<accession>A0ACB9R9D9</accession>
<dbReference type="Proteomes" id="UP001057402">
    <property type="component" value="Chromosome 4"/>
</dbReference>